<gene>
    <name evidence="1" type="ORF">GCM10009682_31680</name>
</gene>
<organism evidence="1 2">
    <name type="scientific">Luedemannella flava</name>
    <dbReference type="NCBI Taxonomy" id="349316"/>
    <lineage>
        <taxon>Bacteria</taxon>
        <taxon>Bacillati</taxon>
        <taxon>Actinomycetota</taxon>
        <taxon>Actinomycetes</taxon>
        <taxon>Micromonosporales</taxon>
        <taxon>Micromonosporaceae</taxon>
        <taxon>Luedemannella</taxon>
    </lineage>
</organism>
<accession>A0ABN2M2R1</accession>
<evidence type="ECO:0000313" key="2">
    <source>
        <dbReference type="Proteomes" id="UP001500218"/>
    </source>
</evidence>
<name>A0ABN2M2R1_9ACTN</name>
<comment type="caution">
    <text evidence="1">The sequence shown here is derived from an EMBL/GenBank/DDBJ whole genome shotgun (WGS) entry which is preliminary data.</text>
</comment>
<dbReference type="EMBL" id="BAAALT010000086">
    <property type="protein sequence ID" value="GAA1807491.1"/>
    <property type="molecule type" value="Genomic_DNA"/>
</dbReference>
<proteinExistence type="predicted"/>
<reference evidence="1 2" key="1">
    <citation type="journal article" date="2019" name="Int. J. Syst. Evol. Microbiol.">
        <title>The Global Catalogue of Microorganisms (GCM) 10K type strain sequencing project: providing services to taxonomists for standard genome sequencing and annotation.</title>
        <authorList>
            <consortium name="The Broad Institute Genomics Platform"/>
            <consortium name="The Broad Institute Genome Sequencing Center for Infectious Disease"/>
            <person name="Wu L."/>
            <person name="Ma J."/>
        </authorList>
    </citation>
    <scope>NUCLEOTIDE SEQUENCE [LARGE SCALE GENOMIC DNA]</scope>
    <source>
        <strain evidence="1 2">JCM 13250</strain>
    </source>
</reference>
<dbReference type="Proteomes" id="UP001500218">
    <property type="component" value="Unassembled WGS sequence"/>
</dbReference>
<sequence>MLVPGGLFFLGAYGGVGKEGIVEWDRHEPHRFFAWRSEDQTIAAARELFEVVDSHRVPMVDHDHPFHSLTLRRPAG</sequence>
<evidence type="ECO:0000313" key="1">
    <source>
        <dbReference type="EMBL" id="GAA1807491.1"/>
    </source>
</evidence>
<dbReference type="RefSeq" id="WP_344131777.1">
    <property type="nucleotide sequence ID" value="NZ_BAAALT010000086.1"/>
</dbReference>
<protein>
    <submittedName>
        <fullName evidence="1">Uncharacterized protein</fullName>
    </submittedName>
</protein>
<keyword evidence="2" id="KW-1185">Reference proteome</keyword>